<sequence length="140" mass="15879">MALPDANRDTAQVRPIRLPVCHEALIAQRTWVIQENENGDDSSLSHQMNGNRALMTFFNKVIANESKNRMSMWNISTVMAPNLFFSRSKHSDYEELLLANTAAHIIRLMLKYQKILWKVSDIVMTGPPQKSMAPGNIKAP</sequence>
<evidence type="ECO:0000313" key="4">
    <source>
        <dbReference type="Proteomes" id="UP001266305"/>
    </source>
</evidence>
<dbReference type="EMBL" id="JASSZA010000014">
    <property type="protein sequence ID" value="KAK2094638.1"/>
    <property type="molecule type" value="Genomic_DNA"/>
</dbReference>
<proteinExistence type="predicted"/>
<dbReference type="SUPFAM" id="SSF48350">
    <property type="entry name" value="GTPase activation domain, GAP"/>
    <property type="match status" value="1"/>
</dbReference>
<reference evidence="3 4" key="1">
    <citation type="submission" date="2023-05" db="EMBL/GenBank/DDBJ databases">
        <title>B98-5 Cell Line De Novo Hybrid Assembly: An Optical Mapping Approach.</title>
        <authorList>
            <person name="Kananen K."/>
            <person name="Auerbach J.A."/>
            <person name="Kautto E."/>
            <person name="Blachly J.S."/>
        </authorList>
    </citation>
    <scope>NUCLEOTIDE SEQUENCE [LARGE SCALE GENOMIC DNA]</scope>
    <source>
        <strain evidence="3">B95-8</strain>
        <tissue evidence="3">Cell line</tissue>
    </source>
</reference>
<dbReference type="PANTHER" id="PTHR14963:SF5">
    <property type="entry name" value="RHO GTPASE-ACTIVATING PROTEIN 28"/>
    <property type="match status" value="1"/>
</dbReference>
<evidence type="ECO:0000256" key="1">
    <source>
        <dbReference type="ARBA" id="ARBA00022468"/>
    </source>
</evidence>
<keyword evidence="4" id="KW-1185">Reference proteome</keyword>
<name>A0ABQ9UC40_SAGOE</name>
<dbReference type="PANTHER" id="PTHR14963">
    <property type="entry name" value="RHO GTPASE ACTIVATING PROTEIN 18,19-RELATED"/>
    <property type="match status" value="1"/>
</dbReference>
<accession>A0ABQ9UC40</accession>
<evidence type="ECO:0000313" key="3">
    <source>
        <dbReference type="EMBL" id="KAK2094638.1"/>
    </source>
</evidence>
<dbReference type="InterPro" id="IPR000198">
    <property type="entry name" value="RhoGAP_dom"/>
</dbReference>
<dbReference type="InterPro" id="IPR008936">
    <property type="entry name" value="Rho_GTPase_activation_prot"/>
</dbReference>
<keyword evidence="1" id="KW-0343">GTPase activation</keyword>
<feature type="domain" description="Rho-GAP" evidence="2">
    <location>
        <begin position="1"/>
        <end position="117"/>
    </location>
</feature>
<dbReference type="Gene3D" id="1.10.555.10">
    <property type="entry name" value="Rho GTPase activation protein"/>
    <property type="match status" value="1"/>
</dbReference>
<dbReference type="Pfam" id="PF00620">
    <property type="entry name" value="RhoGAP"/>
    <property type="match status" value="1"/>
</dbReference>
<evidence type="ECO:0000259" key="2">
    <source>
        <dbReference type="PROSITE" id="PS50238"/>
    </source>
</evidence>
<protein>
    <submittedName>
        <fullName evidence="3">Rho GTPase-activating protein 28</fullName>
    </submittedName>
</protein>
<comment type="caution">
    <text evidence="3">The sequence shown here is derived from an EMBL/GenBank/DDBJ whole genome shotgun (WGS) entry which is preliminary data.</text>
</comment>
<dbReference type="Proteomes" id="UP001266305">
    <property type="component" value="Unassembled WGS sequence"/>
</dbReference>
<dbReference type="PROSITE" id="PS50238">
    <property type="entry name" value="RHOGAP"/>
    <property type="match status" value="1"/>
</dbReference>
<gene>
    <name evidence="3" type="primary">ARHGAP28</name>
    <name evidence="3" type="ORF">P7K49_028376</name>
</gene>
<organism evidence="3 4">
    <name type="scientific">Saguinus oedipus</name>
    <name type="common">Cotton-top tamarin</name>
    <name type="synonym">Oedipomidas oedipus</name>
    <dbReference type="NCBI Taxonomy" id="9490"/>
    <lineage>
        <taxon>Eukaryota</taxon>
        <taxon>Metazoa</taxon>
        <taxon>Chordata</taxon>
        <taxon>Craniata</taxon>
        <taxon>Vertebrata</taxon>
        <taxon>Euteleostomi</taxon>
        <taxon>Mammalia</taxon>
        <taxon>Eutheria</taxon>
        <taxon>Euarchontoglires</taxon>
        <taxon>Primates</taxon>
        <taxon>Haplorrhini</taxon>
        <taxon>Platyrrhini</taxon>
        <taxon>Cebidae</taxon>
        <taxon>Callitrichinae</taxon>
        <taxon>Saguinus</taxon>
    </lineage>
</organism>